<protein>
    <submittedName>
        <fullName evidence="2">Ribosomal protein S18 acetylase RimI</fullName>
    </submittedName>
</protein>
<accession>A0A2N9JJV5</accession>
<dbReference type="Pfam" id="PF00583">
    <property type="entry name" value="Acetyltransf_1"/>
    <property type="match status" value="1"/>
</dbReference>
<evidence type="ECO:0000259" key="1">
    <source>
        <dbReference type="Pfam" id="PF00583"/>
    </source>
</evidence>
<dbReference type="AlphaFoldDB" id="A0A2N9JJV5"/>
<name>A0A2N9JJV5_9ACTN</name>
<evidence type="ECO:0000313" key="3">
    <source>
        <dbReference type="Proteomes" id="UP000238164"/>
    </source>
</evidence>
<keyword evidence="2" id="KW-0689">Ribosomal protein</keyword>
<dbReference type="GO" id="GO:0005840">
    <property type="term" value="C:ribosome"/>
    <property type="evidence" value="ECO:0007669"/>
    <property type="project" value="UniProtKB-KW"/>
</dbReference>
<dbReference type="KEGG" id="mgg:MPLG2_3315"/>
<dbReference type="Proteomes" id="UP000238164">
    <property type="component" value="Chromosome 1"/>
</dbReference>
<dbReference type="OrthoDB" id="5192872at2"/>
<dbReference type="GO" id="GO:0016747">
    <property type="term" value="F:acyltransferase activity, transferring groups other than amino-acyl groups"/>
    <property type="evidence" value="ECO:0007669"/>
    <property type="project" value="InterPro"/>
</dbReference>
<feature type="domain" description="N-acetyltransferase" evidence="1">
    <location>
        <begin position="20"/>
        <end position="82"/>
    </location>
</feature>
<proteinExistence type="predicted"/>
<dbReference type="Gene3D" id="3.40.630.30">
    <property type="match status" value="1"/>
</dbReference>
<dbReference type="EMBL" id="LT985188">
    <property type="protein sequence ID" value="SPD88345.1"/>
    <property type="molecule type" value="Genomic_DNA"/>
</dbReference>
<evidence type="ECO:0000313" key="2">
    <source>
        <dbReference type="EMBL" id="SPD88345.1"/>
    </source>
</evidence>
<dbReference type="CDD" id="cd04301">
    <property type="entry name" value="NAT_SF"/>
    <property type="match status" value="1"/>
</dbReference>
<keyword evidence="3" id="KW-1185">Reference proteome</keyword>
<dbReference type="SUPFAM" id="SSF55729">
    <property type="entry name" value="Acyl-CoA N-acyltransferases (Nat)"/>
    <property type="match status" value="1"/>
</dbReference>
<gene>
    <name evidence="2" type="ORF">MPLG2_3315</name>
</gene>
<organism evidence="2 3">
    <name type="scientific">Micropruina glycogenica</name>
    <dbReference type="NCBI Taxonomy" id="75385"/>
    <lineage>
        <taxon>Bacteria</taxon>
        <taxon>Bacillati</taxon>
        <taxon>Actinomycetota</taxon>
        <taxon>Actinomycetes</taxon>
        <taxon>Propionibacteriales</taxon>
        <taxon>Nocardioidaceae</taxon>
        <taxon>Micropruina</taxon>
    </lineage>
</organism>
<sequence>MADRLATSAVPVRSAFDASLQTILADPNQLRLAAAADGRSVGYLHGLVHPALHASGNNAWVDELWVHEDVRRRGVTRALMTAFDV</sequence>
<dbReference type="InterPro" id="IPR000182">
    <property type="entry name" value="GNAT_dom"/>
</dbReference>
<keyword evidence="2" id="KW-0687">Ribonucleoprotein</keyword>
<dbReference type="RefSeq" id="WP_105186881.1">
    <property type="nucleotide sequence ID" value="NZ_BAAAGO010000001.1"/>
</dbReference>
<reference evidence="2 3" key="1">
    <citation type="submission" date="2018-02" db="EMBL/GenBank/DDBJ databases">
        <authorList>
            <person name="Cohen D.B."/>
            <person name="Kent A.D."/>
        </authorList>
    </citation>
    <scope>NUCLEOTIDE SEQUENCE [LARGE SCALE GENOMIC DNA]</scope>
    <source>
        <strain evidence="2">1</strain>
    </source>
</reference>
<dbReference type="InterPro" id="IPR016181">
    <property type="entry name" value="Acyl_CoA_acyltransferase"/>
</dbReference>